<dbReference type="AlphaFoldDB" id="A0A644X5B2"/>
<dbReference type="EMBL" id="VSSQ01001555">
    <property type="protein sequence ID" value="MPM09324.1"/>
    <property type="molecule type" value="Genomic_DNA"/>
</dbReference>
<reference evidence="1" key="1">
    <citation type="submission" date="2019-08" db="EMBL/GenBank/DDBJ databases">
        <authorList>
            <person name="Kucharzyk K."/>
            <person name="Murdoch R.W."/>
            <person name="Higgins S."/>
            <person name="Loffler F."/>
        </authorList>
    </citation>
    <scope>NUCLEOTIDE SEQUENCE</scope>
</reference>
<accession>A0A644X5B2</accession>
<proteinExistence type="predicted"/>
<comment type="caution">
    <text evidence="1">The sequence shown here is derived from an EMBL/GenBank/DDBJ whole genome shotgun (WGS) entry which is preliminary data.</text>
</comment>
<gene>
    <name evidence="1" type="ORF">SDC9_55640</name>
</gene>
<sequence>MTSPPLVSCTQRTSTAENDGEQISWQTARFTVKEGVPYIRYSGDGDWTKLGEVLTPPREWKEDDLAGRDTAETLFGDPEISAGLVTEQCGWLVVTYGRGVAAADTYVYRTADGGKTWAETPAAPGTSWYLAATG</sequence>
<name>A0A644X5B2_9ZZZZ</name>
<dbReference type="InterPro" id="IPR036278">
    <property type="entry name" value="Sialidase_sf"/>
</dbReference>
<evidence type="ECO:0000313" key="1">
    <source>
        <dbReference type="EMBL" id="MPM09324.1"/>
    </source>
</evidence>
<protein>
    <submittedName>
        <fullName evidence="1">Uncharacterized protein</fullName>
    </submittedName>
</protein>
<dbReference type="SUPFAM" id="SSF50939">
    <property type="entry name" value="Sialidases"/>
    <property type="match status" value="1"/>
</dbReference>
<organism evidence="1">
    <name type="scientific">bioreactor metagenome</name>
    <dbReference type="NCBI Taxonomy" id="1076179"/>
    <lineage>
        <taxon>unclassified sequences</taxon>
        <taxon>metagenomes</taxon>
        <taxon>ecological metagenomes</taxon>
    </lineage>
</organism>